<sequence>MLQYDLGIGMLQDNSNRRSWMEFLQEPSTNCCQRFSVDVSFLVAAFLADRLGLGYTICFRLFQECGMSPLHLRREECFVGILLVRMFMHGSNQLCSGKIMFRWINGLVKLCFRLKSRGENRLMGWQNYVLVDFLYGFI</sequence>
<dbReference type="Gramene" id="TKW30726">
    <property type="protein sequence ID" value="TKW30726"/>
    <property type="gene ID" value="SEVIR_2G056801v2"/>
</dbReference>
<organism evidence="1 2">
    <name type="scientific">Setaria viridis</name>
    <name type="common">Green bristlegrass</name>
    <name type="synonym">Setaria italica subsp. viridis</name>
    <dbReference type="NCBI Taxonomy" id="4556"/>
    <lineage>
        <taxon>Eukaryota</taxon>
        <taxon>Viridiplantae</taxon>
        <taxon>Streptophyta</taxon>
        <taxon>Embryophyta</taxon>
        <taxon>Tracheophyta</taxon>
        <taxon>Spermatophyta</taxon>
        <taxon>Magnoliopsida</taxon>
        <taxon>Liliopsida</taxon>
        <taxon>Poales</taxon>
        <taxon>Poaceae</taxon>
        <taxon>PACMAD clade</taxon>
        <taxon>Panicoideae</taxon>
        <taxon>Panicodae</taxon>
        <taxon>Paniceae</taxon>
        <taxon>Cenchrinae</taxon>
        <taxon>Setaria</taxon>
    </lineage>
</organism>
<evidence type="ECO:0000313" key="1">
    <source>
        <dbReference type="EMBL" id="TKW30726.1"/>
    </source>
</evidence>
<name>A0A4V6DAM9_SETVI</name>
<evidence type="ECO:0000313" key="2">
    <source>
        <dbReference type="Proteomes" id="UP000298652"/>
    </source>
</evidence>
<dbReference type="EMBL" id="CM016553">
    <property type="protein sequence ID" value="TKW30726.1"/>
    <property type="molecule type" value="Genomic_DNA"/>
</dbReference>
<proteinExistence type="predicted"/>
<gene>
    <name evidence="1" type="ORF">SEVIR_2G056801v2</name>
</gene>
<reference evidence="1" key="1">
    <citation type="submission" date="2019-03" db="EMBL/GenBank/DDBJ databases">
        <title>WGS assembly of Setaria viridis.</title>
        <authorList>
            <person name="Huang P."/>
            <person name="Jenkins J."/>
            <person name="Grimwood J."/>
            <person name="Barry K."/>
            <person name="Healey A."/>
            <person name="Mamidi S."/>
            <person name="Sreedasyam A."/>
            <person name="Shu S."/>
            <person name="Feldman M."/>
            <person name="Wu J."/>
            <person name="Yu Y."/>
            <person name="Chen C."/>
            <person name="Johnson J."/>
            <person name="Rokhsar D."/>
            <person name="Baxter I."/>
            <person name="Schmutz J."/>
            <person name="Brutnell T."/>
            <person name="Kellogg E."/>
        </authorList>
    </citation>
    <scope>NUCLEOTIDE SEQUENCE [LARGE SCALE GENOMIC DNA]</scope>
</reference>
<dbReference type="AlphaFoldDB" id="A0A4V6DAM9"/>
<accession>A0A4V6DAM9</accession>
<keyword evidence="2" id="KW-1185">Reference proteome</keyword>
<dbReference type="Proteomes" id="UP000298652">
    <property type="component" value="Chromosome 2"/>
</dbReference>
<protein>
    <submittedName>
        <fullName evidence="1">Uncharacterized protein</fullName>
    </submittedName>
</protein>